<gene>
    <name evidence="2" type="ORF">A5893_14075</name>
</gene>
<dbReference type="STRING" id="1826909.A5893_14075"/>
<organism evidence="2 3">
    <name type="scientific">Pedobacter psychrophilus</name>
    <dbReference type="NCBI Taxonomy" id="1826909"/>
    <lineage>
        <taxon>Bacteria</taxon>
        <taxon>Pseudomonadati</taxon>
        <taxon>Bacteroidota</taxon>
        <taxon>Sphingobacteriia</taxon>
        <taxon>Sphingobacteriales</taxon>
        <taxon>Sphingobacteriaceae</taxon>
        <taxon>Pedobacter</taxon>
    </lineage>
</organism>
<dbReference type="OrthoDB" id="112777at2"/>
<reference evidence="2 3" key="1">
    <citation type="submission" date="2016-04" db="EMBL/GenBank/DDBJ databases">
        <authorList>
            <person name="Evans L.H."/>
            <person name="Alamgir A."/>
            <person name="Owens N."/>
            <person name="Weber N.D."/>
            <person name="Virtaneva K."/>
            <person name="Barbian K."/>
            <person name="Babar A."/>
            <person name="Rosenke K."/>
        </authorList>
    </citation>
    <scope>NUCLEOTIDE SEQUENCE [LARGE SCALE GENOMIC DNA]</scope>
    <source>
        <strain evidence="2 3">CCM 8644</strain>
    </source>
</reference>
<dbReference type="InterPro" id="IPR001509">
    <property type="entry name" value="Epimerase_deHydtase"/>
</dbReference>
<evidence type="ECO:0000313" key="3">
    <source>
        <dbReference type="Proteomes" id="UP000078459"/>
    </source>
</evidence>
<sequence>MKQTILGAGGAIGVELAKALAEYTTDIKLVSRNPKKVNETDTLFPADLTKKEEVFEAVKGSAITYVAIGFPYKTSTWKEQWTPFIQNVVDACLKYNSKLVFFDNVYAIGGNNVNHITESSPISPTSKKGKIRAAVDQIILENMEKNNLQAIIARSPDFFGGTATQSSMIMNLAYDNLVKDKKAQWFCNAKLCHSMGYVPDLAKGTAMLGNKADAYNQIWNLPTDPQRITGEEWINLFVKELGKENKFTVLPNWLVKGIGMFVPIMKELAEMNYQYDRDYFFDSAKFNKYFNYTPTTHAVAVKQAVKQINDHQDKTTIS</sequence>
<name>A0A179DCA2_9SPHI</name>
<accession>A0A179DCA2</accession>
<dbReference type="SUPFAM" id="SSF51735">
    <property type="entry name" value="NAD(P)-binding Rossmann-fold domains"/>
    <property type="match status" value="1"/>
</dbReference>
<dbReference type="Proteomes" id="UP000078459">
    <property type="component" value="Unassembled WGS sequence"/>
</dbReference>
<evidence type="ECO:0000313" key="2">
    <source>
        <dbReference type="EMBL" id="OAQ38544.1"/>
    </source>
</evidence>
<dbReference type="PANTHER" id="PTHR43245">
    <property type="entry name" value="BIFUNCTIONAL POLYMYXIN RESISTANCE PROTEIN ARNA"/>
    <property type="match status" value="1"/>
</dbReference>
<dbReference type="RefSeq" id="WP_068823316.1">
    <property type="nucleotide sequence ID" value="NZ_LWHJ01000030.1"/>
</dbReference>
<feature type="domain" description="NAD-dependent epimerase/dehydratase" evidence="1">
    <location>
        <begin position="5"/>
        <end position="220"/>
    </location>
</feature>
<dbReference type="Gene3D" id="3.40.50.720">
    <property type="entry name" value="NAD(P)-binding Rossmann-like Domain"/>
    <property type="match status" value="1"/>
</dbReference>
<dbReference type="AlphaFoldDB" id="A0A179DCA2"/>
<dbReference type="Pfam" id="PF01370">
    <property type="entry name" value="Epimerase"/>
    <property type="match status" value="1"/>
</dbReference>
<keyword evidence="3" id="KW-1185">Reference proteome</keyword>
<dbReference type="InterPro" id="IPR050177">
    <property type="entry name" value="Lipid_A_modif_metabolic_enz"/>
</dbReference>
<protein>
    <submittedName>
        <fullName evidence="2">NAD-dependent dehydratase</fullName>
    </submittedName>
</protein>
<dbReference type="InterPro" id="IPR036291">
    <property type="entry name" value="NAD(P)-bd_dom_sf"/>
</dbReference>
<evidence type="ECO:0000259" key="1">
    <source>
        <dbReference type="Pfam" id="PF01370"/>
    </source>
</evidence>
<reference evidence="2 3" key="2">
    <citation type="submission" date="2016-06" db="EMBL/GenBank/DDBJ databases">
        <title>Pedobacter psychrophilus sp. nov., isolated from Antarctic fragmentary rock.</title>
        <authorList>
            <person name="Svec P."/>
        </authorList>
    </citation>
    <scope>NUCLEOTIDE SEQUENCE [LARGE SCALE GENOMIC DNA]</scope>
    <source>
        <strain evidence="2 3">CCM 8644</strain>
    </source>
</reference>
<dbReference type="PANTHER" id="PTHR43245:SF13">
    <property type="entry name" value="UDP-D-APIOSE_UDP-D-XYLOSE SYNTHASE 2"/>
    <property type="match status" value="1"/>
</dbReference>
<dbReference type="EMBL" id="LWHJ01000030">
    <property type="protein sequence ID" value="OAQ38544.1"/>
    <property type="molecule type" value="Genomic_DNA"/>
</dbReference>
<comment type="caution">
    <text evidence="2">The sequence shown here is derived from an EMBL/GenBank/DDBJ whole genome shotgun (WGS) entry which is preliminary data.</text>
</comment>
<proteinExistence type="predicted"/>